<proteinExistence type="predicted"/>
<protein>
    <submittedName>
        <fullName evidence="2">Uncharacterized protein</fullName>
    </submittedName>
</protein>
<organism evidence="2 3">
    <name type="scientific">Westerdykella ornata</name>
    <dbReference type="NCBI Taxonomy" id="318751"/>
    <lineage>
        <taxon>Eukaryota</taxon>
        <taxon>Fungi</taxon>
        <taxon>Dikarya</taxon>
        <taxon>Ascomycota</taxon>
        <taxon>Pezizomycotina</taxon>
        <taxon>Dothideomycetes</taxon>
        <taxon>Pleosporomycetidae</taxon>
        <taxon>Pleosporales</taxon>
        <taxon>Sporormiaceae</taxon>
        <taxon>Westerdykella</taxon>
    </lineage>
</organism>
<keyword evidence="3" id="KW-1185">Reference proteome</keyword>
<dbReference type="AlphaFoldDB" id="A0A6A6JJJ0"/>
<name>A0A6A6JJJ0_WESOR</name>
<reference evidence="2" key="1">
    <citation type="journal article" date="2020" name="Stud. Mycol.">
        <title>101 Dothideomycetes genomes: a test case for predicting lifestyles and emergence of pathogens.</title>
        <authorList>
            <person name="Haridas S."/>
            <person name="Albert R."/>
            <person name="Binder M."/>
            <person name="Bloem J."/>
            <person name="Labutti K."/>
            <person name="Salamov A."/>
            <person name="Andreopoulos B."/>
            <person name="Baker S."/>
            <person name="Barry K."/>
            <person name="Bills G."/>
            <person name="Bluhm B."/>
            <person name="Cannon C."/>
            <person name="Castanera R."/>
            <person name="Culley D."/>
            <person name="Daum C."/>
            <person name="Ezra D."/>
            <person name="Gonzalez J."/>
            <person name="Henrissat B."/>
            <person name="Kuo A."/>
            <person name="Liang C."/>
            <person name="Lipzen A."/>
            <person name="Lutzoni F."/>
            <person name="Magnuson J."/>
            <person name="Mondo S."/>
            <person name="Nolan M."/>
            <person name="Ohm R."/>
            <person name="Pangilinan J."/>
            <person name="Park H.-J."/>
            <person name="Ramirez L."/>
            <person name="Alfaro M."/>
            <person name="Sun H."/>
            <person name="Tritt A."/>
            <person name="Yoshinaga Y."/>
            <person name="Zwiers L.-H."/>
            <person name="Turgeon B."/>
            <person name="Goodwin S."/>
            <person name="Spatafora J."/>
            <person name="Crous P."/>
            <person name="Grigoriev I."/>
        </authorList>
    </citation>
    <scope>NUCLEOTIDE SEQUENCE</scope>
    <source>
        <strain evidence="2">CBS 379.55</strain>
    </source>
</reference>
<evidence type="ECO:0000256" key="1">
    <source>
        <dbReference type="SAM" id="MobiDB-lite"/>
    </source>
</evidence>
<sequence length="192" mass="21445">MGNLHSAVPVTATRRDTSSTERGSGLRALILQCTRSPFLGHRDSEYQGASGWFGVNRQPLRFGCECYKGSMSTSNNRWNTSSLLTGELKSFDLRPFSSTTIHEIYIILCHQPVRTATVPVTLFTAPTRHPFKPRCLYAGSYEFSRSLLFTYRIPSVPPKGGESLLVVRQRMQGAHPLRTLCHDALSLFGPRP</sequence>
<dbReference type="Proteomes" id="UP000800097">
    <property type="component" value="Unassembled WGS sequence"/>
</dbReference>
<accession>A0A6A6JJJ0</accession>
<gene>
    <name evidence="2" type="ORF">EI97DRAFT_432990</name>
</gene>
<feature type="region of interest" description="Disordered" evidence="1">
    <location>
        <begin position="1"/>
        <end position="23"/>
    </location>
</feature>
<dbReference type="GeneID" id="54551462"/>
<evidence type="ECO:0000313" key="3">
    <source>
        <dbReference type="Proteomes" id="UP000800097"/>
    </source>
</evidence>
<dbReference type="EMBL" id="ML986492">
    <property type="protein sequence ID" value="KAF2276751.1"/>
    <property type="molecule type" value="Genomic_DNA"/>
</dbReference>
<evidence type="ECO:0000313" key="2">
    <source>
        <dbReference type="EMBL" id="KAF2276751.1"/>
    </source>
</evidence>
<dbReference type="RefSeq" id="XP_033654290.1">
    <property type="nucleotide sequence ID" value="XM_033798287.1"/>
</dbReference>